<dbReference type="STRING" id="872970.SAMN04488134_101776"/>
<evidence type="ECO:0000313" key="6">
    <source>
        <dbReference type="EMBL" id="SEN73695.1"/>
    </source>
</evidence>
<dbReference type="Proteomes" id="UP000199300">
    <property type="component" value="Unassembled WGS sequence"/>
</dbReference>
<name>A0A1H8IZZ4_9BACI</name>
<evidence type="ECO:0000256" key="1">
    <source>
        <dbReference type="ARBA" id="ARBA00008005"/>
    </source>
</evidence>
<accession>A0A1H8IZZ4</accession>
<dbReference type="OrthoDB" id="89060at2"/>
<feature type="domain" description="Tail sheath protein C-terminal" evidence="4">
    <location>
        <begin position="337"/>
        <end position="437"/>
    </location>
</feature>
<dbReference type="Pfam" id="PF17481">
    <property type="entry name" value="Phage_sheath_domII"/>
    <property type="match status" value="1"/>
</dbReference>
<dbReference type="InterPro" id="IPR035089">
    <property type="entry name" value="Phage_sheath_subtilisin"/>
</dbReference>
<proteinExistence type="inferred from homology"/>
<sequence>MAGGTFTSHNKVRPGAYINVRTNNLNVTNEGISGIVTIPIVLGFGPEKTVIEVDSGTNFNRIFGYSLDSPQLLLVREALKRAGTVLVYRVNEGTKASAELAEELMVTAKYGGERGNEISVVIQPNVDYADTFNVLTYLGVDLVNTQLSVEGAADLIDNDLVTFSGEGNLSTTAGITLSGGATTDALAGDYADYFNAIAVYDFNTLALPIDDQTTKVAGVNFIKALRDQEGKKCQIVISGYRADHEAVINVKNGVVLEGGTILTPAQAVPWVAGATATAAVNESLTYFTYEGAIDVHPRYTNSEIITSLNNGEFLFTEKRGTAVVEQDINSLVTLTVEKNQEFRKNRVLRVLDDIANNTKQVFEDNFIGRVNNNADGRGLFLANRISYFTALQDLGAIEDFSSDDVSISLGETKDTIVMNAIVKPIDSIEKLYMTVVVQ</sequence>
<organism evidence="6 7">
    <name type="scientific">Amphibacillus marinus</name>
    <dbReference type="NCBI Taxonomy" id="872970"/>
    <lineage>
        <taxon>Bacteria</taxon>
        <taxon>Bacillati</taxon>
        <taxon>Bacillota</taxon>
        <taxon>Bacilli</taxon>
        <taxon>Bacillales</taxon>
        <taxon>Bacillaceae</taxon>
        <taxon>Amphibacillus</taxon>
    </lineage>
</organism>
<dbReference type="Pfam" id="PF17482">
    <property type="entry name" value="Phage_sheath_1C"/>
    <property type="match status" value="1"/>
</dbReference>
<feature type="domain" description="Tail sheath protein Gp18-like" evidence="5">
    <location>
        <begin position="34"/>
        <end position="90"/>
    </location>
</feature>
<evidence type="ECO:0000313" key="7">
    <source>
        <dbReference type="Proteomes" id="UP000199300"/>
    </source>
</evidence>
<reference evidence="6 7" key="1">
    <citation type="submission" date="2016-10" db="EMBL/GenBank/DDBJ databases">
        <authorList>
            <person name="de Groot N.N."/>
        </authorList>
    </citation>
    <scope>NUCLEOTIDE SEQUENCE [LARGE SCALE GENOMIC DNA]</scope>
    <source>
        <strain evidence="6 7">CGMCC 1.10434</strain>
    </source>
</reference>
<feature type="domain" description="Phage tail sheath protein-like beta-sandwich" evidence="3">
    <location>
        <begin position="91"/>
        <end position="181"/>
    </location>
</feature>
<dbReference type="Pfam" id="PF04984">
    <property type="entry name" value="Phage_sheath_1"/>
    <property type="match status" value="1"/>
</dbReference>
<gene>
    <name evidence="6" type="ORF">SAMN04488134_101776</name>
</gene>
<comment type="similarity">
    <text evidence="1">Belongs to the myoviridae tail sheath protein family.</text>
</comment>
<evidence type="ECO:0000259" key="5">
    <source>
        <dbReference type="Pfam" id="PF22671"/>
    </source>
</evidence>
<protein>
    <submittedName>
        <fullName evidence="6">Phage tail sheath protein</fullName>
    </submittedName>
</protein>
<keyword evidence="7" id="KW-1185">Reference proteome</keyword>
<dbReference type="RefSeq" id="WP_091494970.1">
    <property type="nucleotide sequence ID" value="NZ_FODJ01000001.1"/>
</dbReference>
<dbReference type="InterPro" id="IPR054564">
    <property type="entry name" value="Gp18_domIII_N"/>
</dbReference>
<evidence type="ECO:0000259" key="4">
    <source>
        <dbReference type="Pfam" id="PF17482"/>
    </source>
</evidence>
<evidence type="ECO:0000259" key="2">
    <source>
        <dbReference type="Pfam" id="PF04984"/>
    </source>
</evidence>
<dbReference type="Gene3D" id="3.30.1370.220">
    <property type="match status" value="1"/>
</dbReference>
<dbReference type="InterPro" id="IPR020287">
    <property type="entry name" value="Tail_sheath_C"/>
</dbReference>
<dbReference type="Gene3D" id="2.60.40.4290">
    <property type="match status" value="1"/>
</dbReference>
<feature type="domain" description="Tail sheath protein subtilisin-like" evidence="2">
    <location>
        <begin position="187"/>
        <end position="330"/>
    </location>
</feature>
<dbReference type="Gene3D" id="3.30.1490.360">
    <property type="match status" value="1"/>
</dbReference>
<dbReference type="InterPro" id="IPR035326">
    <property type="entry name" value="Beta_sandwich_Seath"/>
</dbReference>
<dbReference type="Pfam" id="PF22671">
    <property type="entry name" value="Gp18_domIII_N"/>
    <property type="match status" value="1"/>
</dbReference>
<dbReference type="EMBL" id="FODJ01000001">
    <property type="protein sequence ID" value="SEN73695.1"/>
    <property type="molecule type" value="Genomic_DNA"/>
</dbReference>
<dbReference type="Gene3D" id="3.30.360.90">
    <property type="match status" value="1"/>
</dbReference>
<dbReference type="Gene3D" id="3.40.50.11790">
    <property type="match status" value="1"/>
</dbReference>
<dbReference type="AlphaFoldDB" id="A0A1H8IZZ4"/>
<evidence type="ECO:0000259" key="3">
    <source>
        <dbReference type="Pfam" id="PF17481"/>
    </source>
</evidence>